<evidence type="ECO:0000256" key="6">
    <source>
        <dbReference type="RuleBase" id="RU362125"/>
    </source>
</evidence>
<evidence type="ECO:0000313" key="10">
    <source>
        <dbReference type="EMBL" id="MCM8557455.1"/>
    </source>
</evidence>
<comment type="caution">
    <text evidence="10">The sequence shown here is derived from an EMBL/GenBank/DDBJ whole genome shotgun (WGS) entry which is preliminary data.</text>
</comment>
<dbReference type="GO" id="GO:0016627">
    <property type="term" value="F:oxidoreductase activity, acting on the CH-CH group of donors"/>
    <property type="evidence" value="ECO:0007669"/>
    <property type="project" value="InterPro"/>
</dbReference>
<sequence>MADLESFARDVRQWLEDNVPASMREPMTSEKDVCWGGRDFVFQSDDQKAWLEAAASRGWTVPDWPKEYGGGGLSPEESKILRAEMKKMNVRTPLTSFGISMLGPALLKFGTEEQKKRFLPEIARGEIRWCQGYSEPGAGSDLAGLQTKAEDKGDHYLVNGQKVWTSYADEADWIFCLVRTSKESKHGGISFLLFDMASEGVTTKPIKLISGYSPFCETFFDDVKVPKDQLVHNENEGWTVAKYLLGHEREMISGMGLGGEAGSSLMSEAIADADAILAADLARFDVDALAFQAMSEHFIDKLKAGEAHPAEPSLMKYAGTELNKRRHELVMMGGGSNALEWESERSNNGQTPRDWLRTKANSIEGGTSEIQLGIVAKHILQLPGA</sequence>
<proteinExistence type="inferred from homology"/>
<dbReference type="Gene3D" id="1.20.140.10">
    <property type="entry name" value="Butyryl-CoA Dehydrogenase, subunit A, domain 3"/>
    <property type="match status" value="1"/>
</dbReference>
<dbReference type="SUPFAM" id="SSF47203">
    <property type="entry name" value="Acyl-CoA dehydrogenase C-terminal domain-like"/>
    <property type="match status" value="1"/>
</dbReference>
<dbReference type="PANTHER" id="PTHR43292:SF3">
    <property type="entry name" value="ACYL-COA DEHYDROGENASE FADE29"/>
    <property type="match status" value="1"/>
</dbReference>
<dbReference type="Pfam" id="PF00441">
    <property type="entry name" value="Acyl-CoA_dh_1"/>
    <property type="match status" value="1"/>
</dbReference>
<evidence type="ECO:0000256" key="4">
    <source>
        <dbReference type="ARBA" id="ARBA00022827"/>
    </source>
</evidence>
<dbReference type="InterPro" id="IPR013786">
    <property type="entry name" value="AcylCoA_DH/ox_N"/>
</dbReference>
<feature type="domain" description="Acyl-CoA dehydrogenase/oxidase C-terminal" evidence="7">
    <location>
        <begin position="235"/>
        <end position="380"/>
    </location>
</feature>
<dbReference type="InterPro" id="IPR037069">
    <property type="entry name" value="AcylCoA_DH/ox_N_sf"/>
</dbReference>
<evidence type="ECO:0000256" key="3">
    <source>
        <dbReference type="ARBA" id="ARBA00022630"/>
    </source>
</evidence>
<keyword evidence="5 6" id="KW-0560">Oxidoreductase</keyword>
<dbReference type="InterPro" id="IPR052161">
    <property type="entry name" value="Mycobact_Acyl-CoA_DH"/>
</dbReference>
<keyword evidence="11" id="KW-1185">Reference proteome</keyword>
<gene>
    <name evidence="10" type="ORF">NDO55_06445</name>
</gene>
<dbReference type="Proteomes" id="UP001155128">
    <property type="component" value="Unassembled WGS sequence"/>
</dbReference>
<dbReference type="Pfam" id="PF02770">
    <property type="entry name" value="Acyl-CoA_dh_M"/>
    <property type="match status" value="1"/>
</dbReference>
<dbReference type="InterPro" id="IPR036250">
    <property type="entry name" value="AcylCo_DH-like_C"/>
</dbReference>
<feature type="domain" description="Acyl-CoA dehydrogenase/oxidase N-terminal" evidence="9">
    <location>
        <begin position="48"/>
        <end position="126"/>
    </location>
</feature>
<evidence type="ECO:0000259" key="9">
    <source>
        <dbReference type="Pfam" id="PF02771"/>
    </source>
</evidence>
<dbReference type="InterPro" id="IPR009100">
    <property type="entry name" value="AcylCoA_DH/oxidase_NM_dom_sf"/>
</dbReference>
<protein>
    <submittedName>
        <fullName evidence="10">Acyl-CoA dehydrogenase family protein</fullName>
    </submittedName>
</protein>
<evidence type="ECO:0000256" key="5">
    <source>
        <dbReference type="ARBA" id="ARBA00023002"/>
    </source>
</evidence>
<reference evidence="10" key="1">
    <citation type="submission" date="2022-06" db="EMBL/GenBank/DDBJ databases">
        <title>Sphingomicrobium sedimins sp. nov., a marine bacterium isolated from tidal flat.</title>
        <authorList>
            <person name="Kim C.-H."/>
            <person name="Yoo Y."/>
            <person name="Kim J.-J."/>
        </authorList>
    </citation>
    <scope>NUCLEOTIDE SEQUENCE</scope>
    <source>
        <strain evidence="10">GRR-S6-50</strain>
    </source>
</reference>
<evidence type="ECO:0000259" key="8">
    <source>
        <dbReference type="Pfam" id="PF02770"/>
    </source>
</evidence>
<dbReference type="SUPFAM" id="SSF56645">
    <property type="entry name" value="Acyl-CoA dehydrogenase NM domain-like"/>
    <property type="match status" value="1"/>
</dbReference>
<keyword evidence="3 6" id="KW-0285">Flavoprotein</keyword>
<keyword evidence="4 6" id="KW-0274">FAD</keyword>
<evidence type="ECO:0000259" key="7">
    <source>
        <dbReference type="Pfam" id="PF00441"/>
    </source>
</evidence>
<dbReference type="Gene3D" id="2.40.110.10">
    <property type="entry name" value="Butyryl-CoA Dehydrogenase, subunit A, domain 2"/>
    <property type="match status" value="1"/>
</dbReference>
<evidence type="ECO:0000256" key="1">
    <source>
        <dbReference type="ARBA" id="ARBA00001974"/>
    </source>
</evidence>
<feature type="domain" description="Acyl-CoA oxidase/dehydrogenase middle" evidence="8">
    <location>
        <begin position="130"/>
        <end position="223"/>
    </location>
</feature>
<organism evidence="10 11">
    <name type="scientific">Sphingomicrobium sediminis</name>
    <dbReference type="NCBI Taxonomy" id="2950949"/>
    <lineage>
        <taxon>Bacteria</taxon>
        <taxon>Pseudomonadati</taxon>
        <taxon>Pseudomonadota</taxon>
        <taxon>Alphaproteobacteria</taxon>
        <taxon>Sphingomonadales</taxon>
        <taxon>Sphingomonadaceae</taxon>
        <taxon>Sphingomicrobium</taxon>
    </lineage>
</organism>
<dbReference type="InterPro" id="IPR046373">
    <property type="entry name" value="Acyl-CoA_Oxase/DH_mid-dom_sf"/>
</dbReference>
<dbReference type="InterPro" id="IPR009075">
    <property type="entry name" value="AcylCo_DH/oxidase_C"/>
</dbReference>
<dbReference type="InterPro" id="IPR006091">
    <property type="entry name" value="Acyl-CoA_Oxase/DH_mid-dom"/>
</dbReference>
<dbReference type="Pfam" id="PF02771">
    <property type="entry name" value="Acyl-CoA_dh_N"/>
    <property type="match status" value="1"/>
</dbReference>
<dbReference type="GO" id="GO:0050660">
    <property type="term" value="F:flavin adenine dinucleotide binding"/>
    <property type="evidence" value="ECO:0007669"/>
    <property type="project" value="InterPro"/>
</dbReference>
<comment type="similarity">
    <text evidence="2 6">Belongs to the acyl-CoA dehydrogenase family.</text>
</comment>
<evidence type="ECO:0000256" key="2">
    <source>
        <dbReference type="ARBA" id="ARBA00009347"/>
    </source>
</evidence>
<dbReference type="AlphaFoldDB" id="A0A9X2J2W3"/>
<dbReference type="EMBL" id="JAMSHT010000001">
    <property type="protein sequence ID" value="MCM8557455.1"/>
    <property type="molecule type" value="Genomic_DNA"/>
</dbReference>
<dbReference type="FunFam" id="2.40.110.10:FF:000011">
    <property type="entry name" value="Acyl-CoA dehydrogenase FadE34"/>
    <property type="match status" value="1"/>
</dbReference>
<dbReference type="RefSeq" id="WP_252115560.1">
    <property type="nucleotide sequence ID" value="NZ_JAMSHT010000001.1"/>
</dbReference>
<name>A0A9X2J2W3_9SPHN</name>
<evidence type="ECO:0000313" key="11">
    <source>
        <dbReference type="Proteomes" id="UP001155128"/>
    </source>
</evidence>
<comment type="cofactor">
    <cofactor evidence="1 6">
        <name>FAD</name>
        <dbReference type="ChEBI" id="CHEBI:57692"/>
    </cofactor>
</comment>
<dbReference type="PANTHER" id="PTHR43292">
    <property type="entry name" value="ACYL-COA DEHYDROGENASE"/>
    <property type="match status" value="1"/>
</dbReference>
<dbReference type="Gene3D" id="1.10.540.10">
    <property type="entry name" value="Acyl-CoA dehydrogenase/oxidase, N-terminal domain"/>
    <property type="match status" value="1"/>
</dbReference>
<dbReference type="GO" id="GO:0005886">
    <property type="term" value="C:plasma membrane"/>
    <property type="evidence" value="ECO:0007669"/>
    <property type="project" value="TreeGrafter"/>
</dbReference>
<accession>A0A9X2J2W3</accession>